<dbReference type="GeneID" id="22831151"/>
<name>T0S184_SCHJY</name>
<dbReference type="RefSeq" id="XP_011048996.1">
    <property type="nucleotide sequence ID" value="XM_011050694.1"/>
</dbReference>
<reference evidence="1 2" key="1">
    <citation type="journal article" date="2011" name="Science">
        <title>Comparative functional genomics of the fission yeasts.</title>
        <authorList>
            <person name="Rhind N."/>
            <person name="Chen Z."/>
            <person name="Yassour M."/>
            <person name="Thompson D.A."/>
            <person name="Haas B.J."/>
            <person name="Habib N."/>
            <person name="Wapinski I."/>
            <person name="Roy S."/>
            <person name="Lin M.F."/>
            <person name="Heiman D.I."/>
            <person name="Young S.K."/>
            <person name="Furuya K."/>
            <person name="Guo Y."/>
            <person name="Pidoux A."/>
            <person name="Chen H.M."/>
            <person name="Robbertse B."/>
            <person name="Goldberg J.M."/>
            <person name="Aoki K."/>
            <person name="Bayne E.H."/>
            <person name="Berlin A.M."/>
            <person name="Desjardins C.A."/>
            <person name="Dobbs E."/>
            <person name="Dukaj L."/>
            <person name="Fan L."/>
            <person name="FitzGerald M.G."/>
            <person name="French C."/>
            <person name="Gujja S."/>
            <person name="Hansen K."/>
            <person name="Keifenheim D."/>
            <person name="Levin J.Z."/>
            <person name="Mosher R.A."/>
            <person name="Mueller C.A."/>
            <person name="Pfiffner J."/>
            <person name="Priest M."/>
            <person name="Russ C."/>
            <person name="Smialowska A."/>
            <person name="Swoboda P."/>
            <person name="Sykes S.M."/>
            <person name="Vaughn M."/>
            <person name="Vengrova S."/>
            <person name="Yoder R."/>
            <person name="Zeng Q."/>
            <person name="Allshire R."/>
            <person name="Baulcombe D."/>
            <person name="Birren B.W."/>
            <person name="Brown W."/>
            <person name="Ekwall K."/>
            <person name="Kellis M."/>
            <person name="Leatherwood J."/>
            <person name="Levin H."/>
            <person name="Margalit H."/>
            <person name="Martienssen R."/>
            <person name="Nieduszynski C.A."/>
            <person name="Spatafora J.W."/>
            <person name="Friedman N."/>
            <person name="Dalgaard J.Z."/>
            <person name="Baumann P."/>
            <person name="Niki H."/>
            <person name="Regev A."/>
            <person name="Nusbaum C."/>
        </authorList>
    </citation>
    <scope>NUCLEOTIDE SEQUENCE [LARGE SCALE GENOMIC DNA]</scope>
    <source>
        <strain evidence="2">yFS275 / FY16936</strain>
    </source>
</reference>
<evidence type="ECO:0000313" key="1">
    <source>
        <dbReference type="EMBL" id="EQC53072.1"/>
    </source>
</evidence>
<dbReference type="JaponicusDB" id="SJAG_06596"/>
<dbReference type="Proteomes" id="UP000001744">
    <property type="component" value="Unassembled WGS sequence"/>
</dbReference>
<dbReference type="AlphaFoldDB" id="T0S184"/>
<dbReference type="VEuPathDB" id="FungiDB:SJAG_06596"/>
<sequence length="141" mass="16135">MTRRRILYNSKHKMVSTMLSGGDDGETTDTAKPYTPWRLGLTETGLFSRTAGLELETGMTKSNQSVVFVHNAAKAPRVAILSTRKRGFDRRKHVAQTRPYDIGAKQTRGNPARFSYKRWLHRNEPLIQEKEALLCLKCYHL</sequence>
<gene>
    <name evidence="1" type="ORF">SJAG_06596</name>
</gene>
<dbReference type="HOGENOM" id="CLU_1826420_0_0_1"/>
<accession>T0S184</accession>
<dbReference type="EMBL" id="KE651166">
    <property type="protein sequence ID" value="EQC53072.1"/>
    <property type="molecule type" value="Genomic_DNA"/>
</dbReference>
<organism evidence="1 2">
    <name type="scientific">Schizosaccharomyces japonicus (strain yFS275 / FY16936)</name>
    <name type="common">Fission yeast</name>
    <dbReference type="NCBI Taxonomy" id="402676"/>
    <lineage>
        <taxon>Eukaryota</taxon>
        <taxon>Fungi</taxon>
        <taxon>Dikarya</taxon>
        <taxon>Ascomycota</taxon>
        <taxon>Taphrinomycotina</taxon>
        <taxon>Schizosaccharomycetes</taxon>
        <taxon>Schizosaccharomycetales</taxon>
        <taxon>Schizosaccharomycetaceae</taxon>
        <taxon>Schizosaccharomyces</taxon>
    </lineage>
</organism>
<proteinExistence type="predicted"/>
<evidence type="ECO:0000313" key="2">
    <source>
        <dbReference type="Proteomes" id="UP000001744"/>
    </source>
</evidence>
<protein>
    <submittedName>
        <fullName evidence="1">Uncharacterized protein</fullName>
    </submittedName>
</protein>
<keyword evidence="2" id="KW-1185">Reference proteome</keyword>